<accession>A0A9W8ZLR7</accession>
<dbReference type="Proteomes" id="UP001140510">
    <property type="component" value="Unassembled WGS sequence"/>
</dbReference>
<dbReference type="AlphaFoldDB" id="A0A9W8ZLR7"/>
<evidence type="ECO:0000313" key="3">
    <source>
        <dbReference type="Proteomes" id="UP001140510"/>
    </source>
</evidence>
<keyword evidence="3" id="KW-1185">Reference proteome</keyword>
<reference evidence="2" key="1">
    <citation type="submission" date="2022-10" db="EMBL/GenBank/DDBJ databases">
        <title>Tapping the CABI collections for fungal endophytes: first genome assemblies for Collariella, Neodidymelliopsis, Ascochyta clinopodiicola, Didymella pomorum, Didymosphaeria variabile, Neocosmospora piperis and Neocucurbitaria cava.</title>
        <authorList>
            <person name="Hill R."/>
        </authorList>
    </citation>
    <scope>NUCLEOTIDE SEQUENCE</scope>
    <source>
        <strain evidence="2">IMI 355091</strain>
    </source>
</reference>
<sequence length="179" mass="20254">MQPVQGLPGRAPSVPRPPPRHLLPLDEDRPRFVWLKYAGPPKGMIQDYDGFKKYVPGTASILASFDSHHELGREYDNTFLIMCLEFMDKPVNKSIAPSLGPYAPRVRGPVMCKAPTKYPEYLDWDDLDEEDQEEEDGVCIPYDLGTTSLAVEVACLRFRAKYDGTWRHGVSAQEVGERK</sequence>
<evidence type="ECO:0000256" key="1">
    <source>
        <dbReference type="SAM" id="MobiDB-lite"/>
    </source>
</evidence>
<name>A0A9W8ZLR7_9PLEO</name>
<organism evidence="2 3">
    <name type="scientific">Didymella pomorum</name>
    <dbReference type="NCBI Taxonomy" id="749634"/>
    <lineage>
        <taxon>Eukaryota</taxon>
        <taxon>Fungi</taxon>
        <taxon>Dikarya</taxon>
        <taxon>Ascomycota</taxon>
        <taxon>Pezizomycotina</taxon>
        <taxon>Dothideomycetes</taxon>
        <taxon>Pleosporomycetidae</taxon>
        <taxon>Pleosporales</taxon>
        <taxon>Pleosporineae</taxon>
        <taxon>Didymellaceae</taxon>
        <taxon>Didymella</taxon>
    </lineage>
</organism>
<dbReference type="EMBL" id="JAPEVA010000004">
    <property type="protein sequence ID" value="KAJ4411930.1"/>
    <property type="molecule type" value="Genomic_DNA"/>
</dbReference>
<feature type="region of interest" description="Disordered" evidence="1">
    <location>
        <begin position="1"/>
        <end position="24"/>
    </location>
</feature>
<proteinExistence type="predicted"/>
<evidence type="ECO:0000313" key="2">
    <source>
        <dbReference type="EMBL" id="KAJ4411930.1"/>
    </source>
</evidence>
<gene>
    <name evidence="2" type="ORF">N0V91_001068</name>
</gene>
<protein>
    <submittedName>
        <fullName evidence="2">Uncharacterized protein</fullName>
    </submittedName>
</protein>
<comment type="caution">
    <text evidence="2">The sequence shown here is derived from an EMBL/GenBank/DDBJ whole genome shotgun (WGS) entry which is preliminary data.</text>
</comment>